<protein>
    <submittedName>
        <fullName evidence="1">DUF742 domain-containing protein</fullName>
    </submittedName>
</protein>
<name>A0ABP6QNZ1_9ACTN</name>
<dbReference type="Pfam" id="PF05331">
    <property type="entry name" value="DUF742"/>
    <property type="match status" value="1"/>
</dbReference>
<dbReference type="EMBL" id="BAAAUV010000052">
    <property type="protein sequence ID" value="GAA3242578.1"/>
    <property type="molecule type" value="Genomic_DNA"/>
</dbReference>
<dbReference type="PANTHER" id="PTHR36221:SF1">
    <property type="entry name" value="DUF742 DOMAIN-CONTAINING PROTEIN"/>
    <property type="match status" value="1"/>
</dbReference>
<proteinExistence type="predicted"/>
<accession>A0ABP6QNZ1</accession>
<gene>
    <name evidence="1" type="ORF">GCM10010468_80340</name>
</gene>
<keyword evidence="2" id="KW-1185">Reference proteome</keyword>
<dbReference type="RefSeq" id="WP_344839836.1">
    <property type="nucleotide sequence ID" value="NZ_BAAAUV010000052.1"/>
</dbReference>
<dbReference type="Proteomes" id="UP001501237">
    <property type="component" value="Unassembled WGS sequence"/>
</dbReference>
<sequence>MIRREVDREDPDRLYTVTKGRADTSSIGLDVVTLVIAEREPARGMQSEHAEILRLAREPISVVELSAELHLPVSVIKILLGDLLDTGGVTVRRRTLPPLPDMEILKQVLIGLENL</sequence>
<reference evidence="2" key="1">
    <citation type="journal article" date="2019" name="Int. J. Syst. Evol. Microbiol.">
        <title>The Global Catalogue of Microorganisms (GCM) 10K type strain sequencing project: providing services to taxonomists for standard genome sequencing and annotation.</title>
        <authorList>
            <consortium name="The Broad Institute Genomics Platform"/>
            <consortium name="The Broad Institute Genome Sequencing Center for Infectious Disease"/>
            <person name="Wu L."/>
            <person name="Ma J."/>
        </authorList>
    </citation>
    <scope>NUCLEOTIDE SEQUENCE [LARGE SCALE GENOMIC DNA]</scope>
    <source>
        <strain evidence="2">JCM 9377</strain>
    </source>
</reference>
<comment type="caution">
    <text evidence="1">The sequence shown here is derived from an EMBL/GenBank/DDBJ whole genome shotgun (WGS) entry which is preliminary data.</text>
</comment>
<dbReference type="InterPro" id="IPR007995">
    <property type="entry name" value="DUF742"/>
</dbReference>
<evidence type="ECO:0000313" key="1">
    <source>
        <dbReference type="EMBL" id="GAA3242578.1"/>
    </source>
</evidence>
<dbReference type="PANTHER" id="PTHR36221">
    <property type="entry name" value="DUF742 DOMAIN-CONTAINING PROTEIN"/>
    <property type="match status" value="1"/>
</dbReference>
<organism evidence="1 2">
    <name type="scientific">Actinocorallia longicatena</name>
    <dbReference type="NCBI Taxonomy" id="111803"/>
    <lineage>
        <taxon>Bacteria</taxon>
        <taxon>Bacillati</taxon>
        <taxon>Actinomycetota</taxon>
        <taxon>Actinomycetes</taxon>
        <taxon>Streptosporangiales</taxon>
        <taxon>Thermomonosporaceae</taxon>
        <taxon>Actinocorallia</taxon>
    </lineage>
</organism>
<evidence type="ECO:0000313" key="2">
    <source>
        <dbReference type="Proteomes" id="UP001501237"/>
    </source>
</evidence>